<dbReference type="STRING" id="1423795.FD12_GL001278"/>
<gene>
    <name evidence="3" type="ORF">LRA02_14160</name>
</gene>
<organism evidence="3 4">
    <name type="scientific">Lentilactobacillus rapi</name>
    <dbReference type="NCBI Taxonomy" id="481723"/>
    <lineage>
        <taxon>Bacteria</taxon>
        <taxon>Bacillati</taxon>
        <taxon>Bacillota</taxon>
        <taxon>Bacilli</taxon>
        <taxon>Lactobacillales</taxon>
        <taxon>Lactobacillaceae</taxon>
        <taxon>Lentilactobacillus</taxon>
    </lineage>
</organism>
<dbReference type="RefSeq" id="WP_307725450.1">
    <property type="nucleotide sequence ID" value="NZ_BKAM01000022.1"/>
</dbReference>
<evidence type="ECO:0000259" key="2">
    <source>
        <dbReference type="Pfam" id="PF19087"/>
    </source>
</evidence>
<feature type="region of interest" description="Disordered" evidence="1">
    <location>
        <begin position="1112"/>
        <end position="1148"/>
    </location>
</feature>
<protein>
    <recommendedName>
        <fullName evidence="2">DUF5776 domain-containing protein</fullName>
    </recommendedName>
</protein>
<reference evidence="3 4" key="1">
    <citation type="submission" date="2019-07" db="EMBL/GenBank/DDBJ databases">
        <title>Whole genome shotgun sequence of Lactobacillus rapi NBRC 109618.</title>
        <authorList>
            <person name="Hosoyama A."/>
            <person name="Uohara A."/>
            <person name="Ohji S."/>
            <person name="Ichikawa N."/>
        </authorList>
    </citation>
    <scope>NUCLEOTIDE SEQUENCE [LARGE SCALE GENOMIC DNA]</scope>
    <source>
        <strain evidence="3 4">NBRC 109618</strain>
    </source>
</reference>
<feature type="compositionally biased region" description="Low complexity" evidence="1">
    <location>
        <begin position="557"/>
        <end position="573"/>
    </location>
</feature>
<name>A0A512PMX5_9LACO</name>
<feature type="compositionally biased region" description="Pro residues" evidence="1">
    <location>
        <begin position="1115"/>
        <end position="1139"/>
    </location>
</feature>
<feature type="domain" description="DUF5776" evidence="2">
    <location>
        <begin position="1234"/>
        <end position="1300"/>
    </location>
</feature>
<feature type="region of interest" description="Disordered" evidence="1">
    <location>
        <begin position="537"/>
        <end position="573"/>
    </location>
</feature>
<dbReference type="Pfam" id="PF19087">
    <property type="entry name" value="DUF5776"/>
    <property type="match status" value="2"/>
</dbReference>
<accession>A0A512PMX5</accession>
<sequence>MNSYLHNVKHNVQALLLVVFAFVLFLIPFGLKVSADSGVQLTPISQLSNSAATSNDGSGDSGVINGQQLPVSRPQAAVTGSSDLTDSGLIYDDLGTEGPFYPGDLIKLQVYSNVQGSSPDYVDGHAKVYLNKDDFESVDPNDVSQSGFLKTPATVTTDGNYYVINLDYNTIQSGAHVGIPFFATLKPGKVSTNGDNKGPYKVPVKFYDSKNNLLLDNENFKITPITDNPSGVEAPTTNNELGSSAWKDNKLIDNSDQNISSASYYFSQRTEPGQYTFTLTVPKGYKVSNLGSWKLDSTNNTLTQTVNIDTTNASASNQYVSLGGFTATFPKGYEAGTSVPLKLNVTGPKGAVDSSDGSMSLSVYNPPHYDYYFKAYPDKSMQFGGSINSRYADAGKVTKDTPIISTLWPIDSQYWSDGINNTGGTGNNSVTLSSFTDKPEFDYPTNKLAFINDDSFDDSMKAKLDNNEVYGTYKDGNTDKTVKLGTVKFGTPLTFTERNYTSIKVDYSKTAPVKFTDGSLAGKFEAQLTGHMTEDAINDFKSSGDSEQDYSNDLDASYSQSTSDYDSNSNSDYVGLTKDVPEINMDYSDGLTLIGQAGNQMLGGHPLKANFRFIVNNNENLKLQPKNGRMVYIVPDGVSYDTKDPGDVQNLKNIQVEPNYNGSSYTAITADITNPSDFNDSGSTVSYQLPLAADDSVISGQYNVSAFFVLDNNNGKAGSKTDFGVNSNANKTPDVYGLYQNTANSNAIISDKQGYTYLPDRKLVNSTLVSIFNPETGQYGTPVQDTGNSAYVGDKLMFHSSLINDGFRDYSYLDTISVLPYAGDKTEKGDSRGSNTQLPLTGPVQVPAGYTVSYSTDKVLYPILNNYTSSKVKFSDSVPNNNYEKVTMIRLKAKSGTVLKMGQKIEFTYPSKVPDISKTDPLADKAKAVNSFFVRTSGNNDDITESHPAKVFAKQPYVDVTIQYYDQATNEPIVGKQPTVVADQKIGDSFSANAADYPIEGYQPVDSQDHKITVSRDLTKNVIKLYYKKTDNTSKVSGVAQFQDQSGQSIASDIDFSGISGYRYNLTKNADVIKTQKKLANEQYRLVKTIGQPIGIFTKDKLVNVVYQYEKSVNPTPPEPNPKPTPTPSPTPTPAPTPQPTTTTEPSVVAKKGEAVYALKKIYLYKNNTFVKKDRQAGYVSKPRVYRPMFVVTGYSHSKNGHLRYKVRDVNHLTKNRHKKGYITANWSYVRPVYYQSKHKTLTVINPRGVNAYKKTNLTNKVRNYKQGTILHVTKFVHHNLTTRYVLSNGNYITGNRKLVKMGKQKMPRYVKVKKNINRYKTVNLTKRNKHIKKGTKIRIKNYDYSQANSVTKHGALRYRIAGGYITGNSKYVKIYY</sequence>
<evidence type="ECO:0000313" key="4">
    <source>
        <dbReference type="Proteomes" id="UP000321569"/>
    </source>
</evidence>
<dbReference type="Proteomes" id="UP000321569">
    <property type="component" value="Unassembled WGS sequence"/>
</dbReference>
<comment type="caution">
    <text evidence="3">The sequence shown here is derived from an EMBL/GenBank/DDBJ whole genome shotgun (WGS) entry which is preliminary data.</text>
</comment>
<dbReference type="EMBL" id="BKAM01000022">
    <property type="protein sequence ID" value="GEP72548.1"/>
    <property type="molecule type" value="Genomic_DNA"/>
</dbReference>
<evidence type="ECO:0000256" key="1">
    <source>
        <dbReference type="SAM" id="MobiDB-lite"/>
    </source>
</evidence>
<proteinExistence type="predicted"/>
<feature type="domain" description="DUF5776" evidence="2">
    <location>
        <begin position="1305"/>
        <end position="1373"/>
    </location>
</feature>
<dbReference type="InterPro" id="IPR044081">
    <property type="entry name" value="DUF5776"/>
</dbReference>
<evidence type="ECO:0000313" key="3">
    <source>
        <dbReference type="EMBL" id="GEP72548.1"/>
    </source>
</evidence>